<reference evidence="6 7" key="1">
    <citation type="submission" date="2019-06" db="EMBL/GenBank/DDBJ databases">
        <title>Sequencing the genomes of 1000 actinobacteria strains.</title>
        <authorList>
            <person name="Klenk H.-P."/>
        </authorList>
    </citation>
    <scope>NUCLEOTIDE SEQUENCE [LARGE SCALE GENOMIC DNA]</scope>
    <source>
        <strain evidence="6 7">DSM 18082</strain>
    </source>
</reference>
<evidence type="ECO:0000256" key="5">
    <source>
        <dbReference type="SAM" id="Phobius"/>
    </source>
</evidence>
<evidence type="ECO:0000256" key="4">
    <source>
        <dbReference type="ARBA" id="ARBA00023136"/>
    </source>
</evidence>
<accession>A0A542ZNF9</accession>
<dbReference type="EMBL" id="VFOQ01000001">
    <property type="protein sequence ID" value="TQL61875.1"/>
    <property type="molecule type" value="Genomic_DNA"/>
</dbReference>
<evidence type="ECO:0000313" key="7">
    <source>
        <dbReference type="Proteomes" id="UP000319514"/>
    </source>
</evidence>
<keyword evidence="7" id="KW-1185">Reference proteome</keyword>
<comment type="caution">
    <text evidence="6">The sequence shown here is derived from an EMBL/GenBank/DDBJ whole genome shotgun (WGS) entry which is preliminary data.</text>
</comment>
<dbReference type="PRINTS" id="PR00762">
    <property type="entry name" value="CLCHANNEL"/>
</dbReference>
<keyword evidence="2 5" id="KW-0812">Transmembrane</keyword>
<dbReference type="AlphaFoldDB" id="A0A542ZNF9"/>
<feature type="transmembrane region" description="Helical" evidence="5">
    <location>
        <begin position="417"/>
        <end position="435"/>
    </location>
</feature>
<dbReference type="OrthoDB" id="2729535at2"/>
<dbReference type="SUPFAM" id="SSF81340">
    <property type="entry name" value="Clc chloride channel"/>
    <property type="match status" value="1"/>
</dbReference>
<dbReference type="CDD" id="cd00400">
    <property type="entry name" value="Voltage_gated_ClC"/>
    <property type="match status" value="1"/>
</dbReference>
<evidence type="ECO:0000256" key="1">
    <source>
        <dbReference type="ARBA" id="ARBA00004141"/>
    </source>
</evidence>
<feature type="transmembrane region" description="Helical" evidence="5">
    <location>
        <begin position="364"/>
        <end position="397"/>
    </location>
</feature>
<gene>
    <name evidence="6" type="ORF">FB474_3295</name>
</gene>
<feature type="transmembrane region" description="Helical" evidence="5">
    <location>
        <begin position="331"/>
        <end position="352"/>
    </location>
</feature>
<protein>
    <submittedName>
        <fullName evidence="6">H+/Cl-antiporter ClcA</fullName>
    </submittedName>
</protein>
<dbReference type="PANTHER" id="PTHR43427">
    <property type="entry name" value="CHLORIDE CHANNEL PROTEIN CLC-E"/>
    <property type="match status" value="1"/>
</dbReference>
<evidence type="ECO:0000256" key="2">
    <source>
        <dbReference type="ARBA" id="ARBA00022692"/>
    </source>
</evidence>
<feature type="transmembrane region" description="Helical" evidence="5">
    <location>
        <begin position="78"/>
        <end position="99"/>
    </location>
</feature>
<dbReference type="Proteomes" id="UP000319514">
    <property type="component" value="Unassembled WGS sequence"/>
</dbReference>
<organism evidence="6 7">
    <name type="scientific">Oryzihumus leptocrescens</name>
    <dbReference type="NCBI Taxonomy" id="297536"/>
    <lineage>
        <taxon>Bacteria</taxon>
        <taxon>Bacillati</taxon>
        <taxon>Actinomycetota</taxon>
        <taxon>Actinomycetes</taxon>
        <taxon>Micrococcales</taxon>
        <taxon>Intrasporangiaceae</taxon>
        <taxon>Oryzihumus</taxon>
    </lineage>
</organism>
<feature type="transmembrane region" description="Helical" evidence="5">
    <location>
        <begin position="120"/>
        <end position="139"/>
    </location>
</feature>
<feature type="transmembrane region" description="Helical" evidence="5">
    <location>
        <begin position="254"/>
        <end position="274"/>
    </location>
</feature>
<proteinExistence type="predicted"/>
<feature type="transmembrane region" description="Helical" evidence="5">
    <location>
        <begin position="286"/>
        <end position="306"/>
    </location>
</feature>
<dbReference type="InterPro" id="IPR014743">
    <property type="entry name" value="Cl-channel_core"/>
</dbReference>
<dbReference type="GO" id="GO:0016020">
    <property type="term" value="C:membrane"/>
    <property type="evidence" value="ECO:0007669"/>
    <property type="project" value="UniProtKB-SubCell"/>
</dbReference>
<feature type="transmembrane region" description="Helical" evidence="5">
    <location>
        <begin position="208"/>
        <end position="234"/>
    </location>
</feature>
<comment type="subcellular location">
    <subcellularLocation>
        <location evidence="1">Membrane</location>
        <topology evidence="1">Multi-pass membrane protein</topology>
    </subcellularLocation>
</comment>
<keyword evidence="3 5" id="KW-1133">Transmembrane helix</keyword>
<evidence type="ECO:0000313" key="6">
    <source>
        <dbReference type="EMBL" id="TQL61875.1"/>
    </source>
</evidence>
<feature type="transmembrane region" description="Helical" evidence="5">
    <location>
        <begin position="31"/>
        <end position="53"/>
    </location>
</feature>
<dbReference type="InterPro" id="IPR050368">
    <property type="entry name" value="ClC-type_chloride_channel"/>
</dbReference>
<feature type="transmembrane region" description="Helical" evidence="5">
    <location>
        <begin position="170"/>
        <end position="196"/>
    </location>
</feature>
<keyword evidence="4 5" id="KW-0472">Membrane</keyword>
<dbReference type="Gene3D" id="1.10.3080.10">
    <property type="entry name" value="Clc chloride channel"/>
    <property type="match status" value="1"/>
</dbReference>
<dbReference type="GO" id="GO:0015108">
    <property type="term" value="F:chloride transmembrane transporter activity"/>
    <property type="evidence" value="ECO:0007669"/>
    <property type="project" value="InterPro"/>
</dbReference>
<dbReference type="Pfam" id="PF00654">
    <property type="entry name" value="Voltage_CLC"/>
    <property type="match status" value="1"/>
</dbReference>
<name>A0A542ZNF9_9MICO</name>
<sequence>MPPARAACIVGSVSSPAAQVDPLEHFRSRRYLGLLVLAAVLGAPIAALAYAFLSLTSSLQRWVFTDLPSALGIDPSALWWPLVPVPLAGLVVGLAIRYLPGKGGESPADGMHTGGVARPAALPGIAIAAIASVGLGAVVGPEAPLIALGGGLSYLAVWLRRRDLPTQEGAVIAVIGSFAAVSTLLGSPLTGAFLLMEAAGLGGVTASLVLVPGLLGAGVGALIFVGLGSLTGHGTFSLAIPDIPGTSAPTAAELVWAVAVGLVAAPCCLAIRWLALRVRALVFPRVVLLTPVAGFAVAALAVLFAWSTGKPASDVLFSGQTALPQLVDDNAAYAVGALLLLIACKGLAYVVSLGSFRGGPTFPAMFIGAAVGIALSHLPGLAAIPGVAIGIGAFTAGMLRLPLTSVLLTSLFLGQDGITLMPLTIIAVVVSYVLTQRLTPAPRPSATADAATTRR</sequence>
<dbReference type="InterPro" id="IPR001807">
    <property type="entry name" value="ClC"/>
</dbReference>
<evidence type="ECO:0000256" key="3">
    <source>
        <dbReference type="ARBA" id="ARBA00022989"/>
    </source>
</evidence>